<keyword evidence="2" id="KW-1185">Reference proteome</keyword>
<dbReference type="PANTHER" id="PTHR37315:SF1">
    <property type="entry name" value="UPF0311 PROTEIN BLR7842"/>
    <property type="match status" value="1"/>
</dbReference>
<gene>
    <name evidence="1" type="ORF">FLO80_09715</name>
</gene>
<protein>
    <submittedName>
        <fullName evidence="1">DUF3237 family protein</fullName>
    </submittedName>
</protein>
<dbReference type="PANTHER" id="PTHR37315">
    <property type="entry name" value="UPF0311 PROTEIN BLR7842"/>
    <property type="match status" value="1"/>
</dbReference>
<comment type="caution">
    <text evidence="1">The sequence shown here is derived from an EMBL/GenBank/DDBJ whole genome shotgun (WGS) entry which is preliminary data.</text>
</comment>
<dbReference type="EMBL" id="VINQ01000005">
    <property type="protein sequence ID" value="KAA0916373.1"/>
    <property type="molecule type" value="Genomic_DNA"/>
</dbReference>
<dbReference type="Pfam" id="PF11578">
    <property type="entry name" value="DUF3237"/>
    <property type="match status" value="1"/>
</dbReference>
<proteinExistence type="predicted"/>
<reference evidence="1 2" key="1">
    <citation type="submission" date="2019-07" db="EMBL/GenBank/DDBJ databases">
        <title>Aquicoccus porphyridii gen. nov., sp. nov., isolated from a small marine red alga, Porphyridium marinum.</title>
        <authorList>
            <person name="Liu L."/>
        </authorList>
    </citation>
    <scope>NUCLEOTIDE SEQUENCE [LARGE SCALE GENOMIC DNA]</scope>
    <source>
        <strain evidence="1 2">L1 8-17</strain>
    </source>
</reference>
<sequence>MRVTDIGAKAALPKPEIALRAAIRAEIGPAVEFETTHGWTRSVCPITGGVMRGEGLDGMIIPGGADFAQLLPDGSYAIEARYCVRLADGVTVMITNAGRMFPHASGGFQGRTRAAFETPAGPYAWLSEAVFFGTAQSERGDDHTVFIELWEALL</sequence>
<name>A0A5A9ZGJ4_9RHOB</name>
<evidence type="ECO:0000313" key="1">
    <source>
        <dbReference type="EMBL" id="KAA0916373.1"/>
    </source>
</evidence>
<accession>A0A5A9ZGJ4</accession>
<dbReference type="AlphaFoldDB" id="A0A5A9ZGJ4"/>
<dbReference type="Gene3D" id="2.40.160.20">
    <property type="match status" value="1"/>
</dbReference>
<organism evidence="1 2">
    <name type="scientific">Aquicoccus porphyridii</name>
    <dbReference type="NCBI Taxonomy" id="1852029"/>
    <lineage>
        <taxon>Bacteria</taxon>
        <taxon>Pseudomonadati</taxon>
        <taxon>Pseudomonadota</taxon>
        <taxon>Alphaproteobacteria</taxon>
        <taxon>Rhodobacterales</taxon>
        <taxon>Paracoccaceae</taxon>
        <taxon>Aquicoccus</taxon>
    </lineage>
</organism>
<dbReference type="RefSeq" id="WP_111365967.1">
    <property type="nucleotide sequence ID" value="NZ_VINQ01000005.1"/>
</dbReference>
<dbReference type="Proteomes" id="UP000325291">
    <property type="component" value="Unassembled WGS sequence"/>
</dbReference>
<dbReference type="InterPro" id="IPR020915">
    <property type="entry name" value="UPF0311"/>
</dbReference>
<evidence type="ECO:0000313" key="2">
    <source>
        <dbReference type="Proteomes" id="UP000325291"/>
    </source>
</evidence>